<accession>A0ABW6DAM7</accession>
<proteinExistence type="predicted"/>
<evidence type="ECO:0000313" key="1">
    <source>
        <dbReference type="EMBL" id="MFD3294098.1"/>
    </source>
</evidence>
<protein>
    <recommendedName>
        <fullName evidence="3">Crp/Fnr family transcriptional regulator</fullName>
    </recommendedName>
</protein>
<dbReference type="RefSeq" id="WP_377979308.1">
    <property type="nucleotide sequence ID" value="NZ_JBBKXY010000003.1"/>
</dbReference>
<sequence length="214" mass="24854">MNYLQSKQRLSAFLESFHLLSTEELAIFLSAFKYQQTKRNQPITSCVDSKPRLYFVADGLLRHFSTMPNTTQQDSTIDRGFVLPSTFCLSAASFQPTKVTIIHSETIKRTTLLYLDHCLLDQLFVQIPVLSLLFRQLMELYFFEMEHLNLILHMGNCQMRYEYYCLHFAAHIKQVPDKYIAQFLNISPSELSRIRSRMAKGKSFKANASPSFVD</sequence>
<gene>
    <name evidence="1" type="ORF">SKC35_10395</name>
</gene>
<dbReference type="SUPFAM" id="SSF51206">
    <property type="entry name" value="cAMP-binding domain-like"/>
    <property type="match status" value="1"/>
</dbReference>
<dbReference type="Gene3D" id="2.60.120.10">
    <property type="entry name" value="Jelly Rolls"/>
    <property type="match status" value="1"/>
</dbReference>
<comment type="caution">
    <text evidence="1">The sequence shown here is derived from an EMBL/GenBank/DDBJ whole genome shotgun (WGS) entry which is preliminary data.</text>
</comment>
<dbReference type="EMBL" id="JBBKXY010000003">
    <property type="protein sequence ID" value="MFD3294098.1"/>
    <property type="molecule type" value="Genomic_DNA"/>
</dbReference>
<dbReference type="Proteomes" id="UP001598112">
    <property type="component" value="Unassembled WGS sequence"/>
</dbReference>
<dbReference type="InterPro" id="IPR014710">
    <property type="entry name" value="RmlC-like_jellyroll"/>
</dbReference>
<reference evidence="1 2" key="1">
    <citation type="submission" date="2024-03" db="EMBL/GenBank/DDBJ databases">
        <title>Aquirufa genome sequencing.</title>
        <authorList>
            <person name="Pitt A."/>
            <person name="Hahn M.W."/>
        </authorList>
    </citation>
    <scope>NUCLEOTIDE SEQUENCE [LARGE SCALE GENOMIC DNA]</scope>
    <source>
        <strain evidence="1 2">KTFRIE-69F</strain>
    </source>
</reference>
<organism evidence="1 2">
    <name type="scientific">Aquirufa originis</name>
    <dbReference type="NCBI Taxonomy" id="3096514"/>
    <lineage>
        <taxon>Bacteria</taxon>
        <taxon>Pseudomonadati</taxon>
        <taxon>Bacteroidota</taxon>
        <taxon>Cytophagia</taxon>
        <taxon>Cytophagales</taxon>
        <taxon>Flectobacillaceae</taxon>
        <taxon>Aquirufa</taxon>
    </lineage>
</organism>
<name>A0ABW6DAM7_9BACT</name>
<keyword evidence="2" id="KW-1185">Reference proteome</keyword>
<dbReference type="InterPro" id="IPR018490">
    <property type="entry name" value="cNMP-bd_dom_sf"/>
</dbReference>
<evidence type="ECO:0000313" key="2">
    <source>
        <dbReference type="Proteomes" id="UP001598112"/>
    </source>
</evidence>
<evidence type="ECO:0008006" key="3">
    <source>
        <dbReference type="Google" id="ProtNLM"/>
    </source>
</evidence>